<dbReference type="Gene3D" id="1.10.3230.20">
    <property type="entry name" value="P22 tail accessory factor (Gp4)"/>
    <property type="match status" value="1"/>
</dbReference>
<dbReference type="AlphaFoldDB" id="A0A506UM79"/>
<dbReference type="InterPro" id="IPR038258">
    <property type="entry name" value="Gp4_sf"/>
</dbReference>
<comment type="caution">
    <text evidence="1">The sequence shown here is derived from an EMBL/GenBank/DDBJ whole genome shotgun (WGS) entry which is preliminary data.</text>
</comment>
<dbReference type="Proteomes" id="UP000315037">
    <property type="component" value="Unassembled WGS sequence"/>
</dbReference>
<dbReference type="EMBL" id="SORZ01000002">
    <property type="protein sequence ID" value="TPW34415.1"/>
    <property type="molecule type" value="Genomic_DNA"/>
</dbReference>
<accession>A0A506UM79</accession>
<reference evidence="1 2" key="1">
    <citation type="submission" date="2019-03" db="EMBL/GenBank/DDBJ databases">
        <title>The complete genome sequence of Neokomagataea sp. Jb2 NBRC113641.</title>
        <authorList>
            <person name="Chua K.-O."/>
            <person name="Chan K.-G."/>
            <person name="See-Too W.-S."/>
        </authorList>
    </citation>
    <scope>NUCLEOTIDE SEQUENCE [LARGE SCALE GENOMIC DNA]</scope>
    <source>
        <strain evidence="1 2">Jb2</strain>
    </source>
</reference>
<sequence length="335" mass="36365">METPVPLTPDPYADGSPTPRSLVTLALLQIGIGAMGTAPGEPDVQSAFAHLRMMLAQWQRRRWVVPCLLDHAWPCTGKEVYTIGPGGDLDVARRPDKIEAAYARLYPCAPDTLDDDIVNVTAVQVAGPPDPQPFPGGVTPAAGPGDCVTGVREDQEEGPEGVPWRAEMDETVALPSFSGGTDPGYGSQWPIDYPLEIIDSYEDYAGIGLKRLNTWPNYCHYNPCWPIGEFRPWPVPTGERWELHVLFKAQLDQGITLDQPIQLPPEYAEAIVYNLACRVAPSYGQEASPTVAALAKAALTTIRSANTQIPDLGMPAILNPVASPFYWPGLAIQKL</sequence>
<protein>
    <submittedName>
        <fullName evidence="1">Uncharacterized protein</fullName>
    </submittedName>
</protein>
<evidence type="ECO:0000313" key="2">
    <source>
        <dbReference type="Proteomes" id="UP000315037"/>
    </source>
</evidence>
<organism evidence="1 2">
    <name type="scientific">Oecophyllibacter saccharovorans</name>
    <dbReference type="NCBI Taxonomy" id="2558360"/>
    <lineage>
        <taxon>Bacteria</taxon>
        <taxon>Pseudomonadati</taxon>
        <taxon>Pseudomonadota</taxon>
        <taxon>Alphaproteobacteria</taxon>
        <taxon>Acetobacterales</taxon>
        <taxon>Acetobacteraceae</taxon>
        <taxon>Oecophyllibacter</taxon>
    </lineage>
</organism>
<evidence type="ECO:0000313" key="1">
    <source>
        <dbReference type="EMBL" id="TPW34415.1"/>
    </source>
</evidence>
<keyword evidence="2" id="KW-1185">Reference proteome</keyword>
<proteinExistence type="predicted"/>
<dbReference type="RefSeq" id="WP_165600998.1">
    <property type="nucleotide sequence ID" value="NZ_SORZ01000002.1"/>
</dbReference>
<name>A0A506UM79_9PROT</name>
<gene>
    <name evidence="1" type="ORF">E3202_07980</name>
</gene>